<dbReference type="InterPro" id="IPR017941">
    <property type="entry name" value="Rieske_2Fe-2S"/>
</dbReference>
<evidence type="ECO:0000256" key="5">
    <source>
        <dbReference type="ARBA" id="ARBA00023014"/>
    </source>
</evidence>
<dbReference type="Pfam" id="PF00355">
    <property type="entry name" value="Rieske"/>
    <property type="match status" value="1"/>
</dbReference>
<sequence length="347" mass="38938">MPYLMNCWYVAAWASEVSTGELFPRTLLDQKVVIYRDNEGVAHALLDRCPHRFVPLSSGSLCDGGRSIQCNYHGLQFNQSGQCVHNPHGDGKIPAAARVKTFPLVEKHNCLWIWMGDQDKADPALITDFSCMDREHFYVGEGYLYAKANYVLESDNILDLSHIEFLHPGTLGSDAVKDSVTEVKQDGDTVWSMRQTNNEILPDFLYQAWGIEHGKRVDRWIDVRWDAPANMLLISGATPTGQPRENGIETLIPHIFTPETAHSTHYWFGMSFPKAIGPHAQQLADEQVANLSVPFETEDLPMLEAQQDNMGDSDFWENKPVLLIGDAGAIRARRTLDKLIKAENAAT</sequence>
<organism evidence="7 8">
    <name type="scientific">Oceanobacter antarcticus</name>
    <dbReference type="NCBI Taxonomy" id="3133425"/>
    <lineage>
        <taxon>Bacteria</taxon>
        <taxon>Pseudomonadati</taxon>
        <taxon>Pseudomonadota</taxon>
        <taxon>Gammaproteobacteria</taxon>
        <taxon>Oceanospirillales</taxon>
        <taxon>Oceanospirillaceae</taxon>
        <taxon>Oceanobacter</taxon>
    </lineage>
</organism>
<dbReference type="Gene3D" id="3.90.380.10">
    <property type="entry name" value="Naphthalene 1,2-dioxygenase Alpha Subunit, Chain A, domain 1"/>
    <property type="match status" value="1"/>
</dbReference>
<keyword evidence="2" id="KW-0479">Metal-binding</keyword>
<gene>
    <name evidence="7" type="ORF">WG929_04125</name>
</gene>
<evidence type="ECO:0000256" key="2">
    <source>
        <dbReference type="ARBA" id="ARBA00022723"/>
    </source>
</evidence>
<keyword evidence="4" id="KW-0408">Iron</keyword>
<evidence type="ECO:0000313" key="7">
    <source>
        <dbReference type="EMBL" id="MFK4751592.1"/>
    </source>
</evidence>
<dbReference type="Gene3D" id="2.102.10.10">
    <property type="entry name" value="Rieske [2Fe-2S] iron-sulphur domain"/>
    <property type="match status" value="1"/>
</dbReference>
<dbReference type="CDD" id="cd08878">
    <property type="entry name" value="RHO_alpha_C_DMO-like"/>
    <property type="match status" value="1"/>
</dbReference>
<keyword evidence="7" id="KW-0223">Dioxygenase</keyword>
<reference evidence="7 8" key="1">
    <citation type="submission" date="2024-03" db="EMBL/GenBank/DDBJ databases">
        <title>High-quality draft genome sequence of Oceanobacter sp. wDCs-4.</title>
        <authorList>
            <person name="Dong C."/>
        </authorList>
    </citation>
    <scope>NUCLEOTIDE SEQUENCE [LARGE SCALE GENOMIC DNA]</scope>
    <source>
        <strain evidence="8">wDCs-4</strain>
    </source>
</reference>
<evidence type="ECO:0000256" key="1">
    <source>
        <dbReference type="ARBA" id="ARBA00022714"/>
    </source>
</evidence>
<dbReference type="PANTHER" id="PTHR21266">
    <property type="entry name" value="IRON-SULFUR DOMAIN CONTAINING PROTEIN"/>
    <property type="match status" value="1"/>
</dbReference>
<dbReference type="PANTHER" id="PTHR21266:SF60">
    <property type="entry name" value="3-KETOSTEROID-9-ALPHA-MONOOXYGENASE, OXYGENASE COMPONENT"/>
    <property type="match status" value="1"/>
</dbReference>
<feature type="domain" description="Rieske" evidence="6">
    <location>
        <begin position="8"/>
        <end position="113"/>
    </location>
</feature>
<dbReference type="EMBL" id="JBBKTX010000004">
    <property type="protein sequence ID" value="MFK4751592.1"/>
    <property type="molecule type" value="Genomic_DNA"/>
</dbReference>
<proteinExistence type="predicted"/>
<name>A0ABW8NF91_9GAMM</name>
<keyword evidence="8" id="KW-1185">Reference proteome</keyword>
<dbReference type="InterPro" id="IPR050584">
    <property type="entry name" value="Cholesterol_7-desaturase"/>
</dbReference>
<dbReference type="InterPro" id="IPR036922">
    <property type="entry name" value="Rieske_2Fe-2S_sf"/>
</dbReference>
<keyword evidence="1" id="KW-0001">2Fe-2S</keyword>
<evidence type="ECO:0000256" key="4">
    <source>
        <dbReference type="ARBA" id="ARBA00023004"/>
    </source>
</evidence>
<dbReference type="PROSITE" id="PS51296">
    <property type="entry name" value="RIESKE"/>
    <property type="match status" value="1"/>
</dbReference>
<keyword evidence="5" id="KW-0411">Iron-sulfur</keyword>
<dbReference type="Proteomes" id="UP001620597">
    <property type="component" value="Unassembled WGS sequence"/>
</dbReference>
<accession>A0ABW8NF91</accession>
<dbReference type="Pfam" id="PF19112">
    <property type="entry name" value="VanA_C"/>
    <property type="match status" value="1"/>
</dbReference>
<protein>
    <submittedName>
        <fullName evidence="7">Aromatic ring-hydroxylating dioxygenase subunit alpha</fullName>
    </submittedName>
</protein>
<dbReference type="RefSeq" id="WP_369856625.1">
    <property type="nucleotide sequence ID" value="NZ_JBBKTX010000004.1"/>
</dbReference>
<dbReference type="InterPro" id="IPR044043">
    <property type="entry name" value="VanA_C_cat"/>
</dbReference>
<dbReference type="SUPFAM" id="SSF50022">
    <property type="entry name" value="ISP domain"/>
    <property type="match status" value="1"/>
</dbReference>
<evidence type="ECO:0000256" key="3">
    <source>
        <dbReference type="ARBA" id="ARBA00023002"/>
    </source>
</evidence>
<dbReference type="SUPFAM" id="SSF55961">
    <property type="entry name" value="Bet v1-like"/>
    <property type="match status" value="1"/>
</dbReference>
<keyword evidence="3" id="KW-0560">Oxidoreductase</keyword>
<dbReference type="GO" id="GO:0051213">
    <property type="term" value="F:dioxygenase activity"/>
    <property type="evidence" value="ECO:0007669"/>
    <property type="project" value="UniProtKB-KW"/>
</dbReference>
<comment type="caution">
    <text evidence="7">The sequence shown here is derived from an EMBL/GenBank/DDBJ whole genome shotgun (WGS) entry which is preliminary data.</text>
</comment>
<evidence type="ECO:0000313" key="8">
    <source>
        <dbReference type="Proteomes" id="UP001620597"/>
    </source>
</evidence>
<evidence type="ECO:0000259" key="6">
    <source>
        <dbReference type="PROSITE" id="PS51296"/>
    </source>
</evidence>